<protein>
    <submittedName>
        <fullName evidence="4">Cytosine deaminase</fullName>
    </submittedName>
</protein>
<keyword evidence="1" id="KW-0479">Metal-binding</keyword>
<dbReference type="FunFam" id="3.20.20.140:FF:000019">
    <property type="entry name" value="Cytosine deaminase"/>
    <property type="match status" value="1"/>
</dbReference>
<name>A0A327XTF3_9RHOB</name>
<dbReference type="SUPFAM" id="SSF51338">
    <property type="entry name" value="Composite domain of metallo-dependent hydrolases"/>
    <property type="match status" value="1"/>
</dbReference>
<evidence type="ECO:0000256" key="2">
    <source>
        <dbReference type="ARBA" id="ARBA00022801"/>
    </source>
</evidence>
<comment type="caution">
    <text evidence="4">The sequence shown here is derived from an EMBL/GenBank/DDBJ whole genome shotgun (WGS) entry which is preliminary data.</text>
</comment>
<feature type="domain" description="Amidohydrolase 3" evidence="3">
    <location>
        <begin position="157"/>
        <end position="372"/>
    </location>
</feature>
<keyword evidence="5" id="KW-1185">Reference proteome</keyword>
<dbReference type="SUPFAM" id="SSF51556">
    <property type="entry name" value="Metallo-dependent hydrolases"/>
    <property type="match status" value="1"/>
</dbReference>
<dbReference type="Gene3D" id="2.30.40.10">
    <property type="entry name" value="Urease, subunit C, domain 1"/>
    <property type="match status" value="1"/>
</dbReference>
<dbReference type="PANTHER" id="PTHR32027:SF9">
    <property type="entry name" value="BLL3847 PROTEIN"/>
    <property type="match status" value="1"/>
</dbReference>
<dbReference type="InterPro" id="IPR052349">
    <property type="entry name" value="Metallo-hydrolase_Enzymes"/>
</dbReference>
<dbReference type="InterPro" id="IPR032466">
    <property type="entry name" value="Metal_Hydrolase"/>
</dbReference>
<reference evidence="4 5" key="1">
    <citation type="submission" date="2018-06" db="EMBL/GenBank/DDBJ databases">
        <title>Genomic Encyclopedia of Archaeal and Bacterial Type Strains, Phase II (KMG-II): from individual species to whole genera.</title>
        <authorList>
            <person name="Goeker M."/>
        </authorList>
    </citation>
    <scope>NUCLEOTIDE SEQUENCE [LARGE SCALE GENOMIC DNA]</scope>
    <source>
        <strain evidence="4 5">DSM 22011</strain>
    </source>
</reference>
<evidence type="ECO:0000256" key="1">
    <source>
        <dbReference type="ARBA" id="ARBA00022723"/>
    </source>
</evidence>
<gene>
    <name evidence="4" type="ORF">ATI53_104534</name>
</gene>
<sequence>MTLDLVIRQARLHDGATPVDIGIKDGRIAGLAQGLVTDAPQLTAGGGLVIRGFADSHLHLDKACLLDRARNPAGTLTGALEAVSAAKRDFTAADIHARGARVLDKAIGQGTTLIRTQVEIDPVIGLAGFDAVRRLRRDYAWALDLQICVFPQDGLLNHPGTEELLRAALAQGADLLGGCPYTDTDPVGHIARVFAMARDFDVDLDFHLDFDLDPGWRHLDEVARQTIAHNMQGRVAVGHVTKLSMLRPDRLADSVALMRDADIALTVLPATDLFIAGRDHDHAVPRGVAPAHVFHAAGVCCTVATNNVLNPFTPYGDCSLPRMANLFANVAQLGQPADLDRCFAMISDDPFRLLGHAGDIAVGAPADLVLLPCESRAATVAAIGRPLWGMRSGRLTFDAPAPRLLAPPAPSRTSAS</sequence>
<evidence type="ECO:0000313" key="4">
    <source>
        <dbReference type="EMBL" id="RAK12014.1"/>
    </source>
</evidence>
<evidence type="ECO:0000259" key="3">
    <source>
        <dbReference type="Pfam" id="PF07969"/>
    </source>
</evidence>
<dbReference type="Pfam" id="PF07969">
    <property type="entry name" value="Amidohydro_3"/>
    <property type="match status" value="1"/>
</dbReference>
<accession>A0A327XTF3</accession>
<dbReference type="InterPro" id="IPR013108">
    <property type="entry name" value="Amidohydro_3"/>
</dbReference>
<dbReference type="GO" id="GO:0016814">
    <property type="term" value="F:hydrolase activity, acting on carbon-nitrogen (but not peptide) bonds, in cyclic amidines"/>
    <property type="evidence" value="ECO:0007669"/>
    <property type="project" value="UniProtKB-ARBA"/>
</dbReference>
<evidence type="ECO:0000313" key="5">
    <source>
        <dbReference type="Proteomes" id="UP000249165"/>
    </source>
</evidence>
<dbReference type="RefSeq" id="WP_111551054.1">
    <property type="nucleotide sequence ID" value="NZ_LIQE01000056.1"/>
</dbReference>
<dbReference type="CDD" id="cd01293">
    <property type="entry name" value="Bact_CD"/>
    <property type="match status" value="1"/>
</dbReference>
<organism evidence="4 5">
    <name type="scientific">Salipiger aestuarii</name>
    <dbReference type="NCBI Taxonomy" id="568098"/>
    <lineage>
        <taxon>Bacteria</taxon>
        <taxon>Pseudomonadati</taxon>
        <taxon>Pseudomonadota</taxon>
        <taxon>Alphaproteobacteria</taxon>
        <taxon>Rhodobacterales</taxon>
        <taxon>Roseobacteraceae</taxon>
        <taxon>Salipiger</taxon>
    </lineage>
</organism>
<dbReference type="Proteomes" id="UP000249165">
    <property type="component" value="Unassembled WGS sequence"/>
</dbReference>
<dbReference type="GO" id="GO:0019239">
    <property type="term" value="F:deaminase activity"/>
    <property type="evidence" value="ECO:0007669"/>
    <property type="project" value="UniProtKB-ARBA"/>
</dbReference>
<dbReference type="AlphaFoldDB" id="A0A327XTF3"/>
<dbReference type="InterPro" id="IPR011059">
    <property type="entry name" value="Metal-dep_hydrolase_composite"/>
</dbReference>
<dbReference type="PANTHER" id="PTHR32027">
    <property type="entry name" value="CYTOSINE DEAMINASE"/>
    <property type="match status" value="1"/>
</dbReference>
<dbReference type="OrthoDB" id="9815027at2"/>
<dbReference type="EMBL" id="QLMG01000045">
    <property type="protein sequence ID" value="RAK12014.1"/>
    <property type="molecule type" value="Genomic_DNA"/>
</dbReference>
<proteinExistence type="predicted"/>
<keyword evidence="2" id="KW-0378">Hydrolase</keyword>
<dbReference type="Gene3D" id="3.20.20.140">
    <property type="entry name" value="Metal-dependent hydrolases"/>
    <property type="match status" value="1"/>
</dbReference>
<dbReference type="GO" id="GO:0046872">
    <property type="term" value="F:metal ion binding"/>
    <property type="evidence" value="ECO:0007669"/>
    <property type="project" value="UniProtKB-KW"/>
</dbReference>